<evidence type="ECO:0000256" key="7">
    <source>
        <dbReference type="PROSITE-ProRule" id="PRU00330"/>
    </source>
</evidence>
<dbReference type="SUPFAM" id="SSF75632">
    <property type="entry name" value="Cullin homology domain"/>
    <property type="match status" value="1"/>
</dbReference>
<dbReference type="Gene3D" id="1.20.1310.10">
    <property type="entry name" value="Cullin Repeats"/>
    <property type="match status" value="4"/>
</dbReference>
<dbReference type="InterPro" id="IPR036388">
    <property type="entry name" value="WH-like_DNA-bd_sf"/>
</dbReference>
<dbReference type="InterPro" id="IPR045093">
    <property type="entry name" value="Cullin"/>
</dbReference>
<comment type="similarity">
    <text evidence="2 7 8">Belongs to the cullin family.</text>
</comment>
<evidence type="ECO:0000256" key="1">
    <source>
        <dbReference type="ARBA" id="ARBA00004906"/>
    </source>
</evidence>
<evidence type="ECO:0000259" key="9">
    <source>
        <dbReference type="PROSITE" id="PS50069"/>
    </source>
</evidence>
<name>A0A0E9N9D3_SAICN</name>
<dbReference type="SUPFAM" id="SSF74788">
    <property type="entry name" value="Cullin repeat-like"/>
    <property type="match status" value="1"/>
</dbReference>
<dbReference type="Pfam" id="PF00888">
    <property type="entry name" value="Cullin"/>
    <property type="match status" value="1"/>
</dbReference>
<dbReference type="FunFam" id="1.10.10.10:FF:000014">
    <property type="entry name" value="Cullin 1"/>
    <property type="match status" value="1"/>
</dbReference>
<dbReference type="InterPro" id="IPR016159">
    <property type="entry name" value="Cullin_repeat-like_dom_sf"/>
</dbReference>
<reference evidence="10 11" key="1">
    <citation type="journal article" date="2011" name="J. Gen. Appl. Microbiol.">
        <title>Draft genome sequencing of the enigmatic yeast Saitoella complicata.</title>
        <authorList>
            <person name="Nishida H."/>
            <person name="Hamamoto M."/>
            <person name="Sugiyama J."/>
        </authorList>
    </citation>
    <scope>NUCLEOTIDE SEQUENCE [LARGE SCALE GENOMIC DNA]</scope>
    <source>
        <strain evidence="10 11">NRRL Y-17804</strain>
    </source>
</reference>
<dbReference type="SMART" id="SM00884">
    <property type="entry name" value="Cullin_Nedd8"/>
    <property type="match status" value="1"/>
</dbReference>
<comment type="pathway">
    <text evidence="1">Protein modification; protein ubiquitination.</text>
</comment>
<reference evidence="10 11" key="3">
    <citation type="journal article" date="2015" name="Genome Announc.">
        <title>Draft Genome Sequence of the Archiascomycetous Yeast Saitoella complicata.</title>
        <authorList>
            <person name="Yamauchi K."/>
            <person name="Kondo S."/>
            <person name="Hamamoto M."/>
            <person name="Takahashi Y."/>
            <person name="Ogura Y."/>
            <person name="Hayashi T."/>
            <person name="Nishida H."/>
        </authorList>
    </citation>
    <scope>NUCLEOTIDE SEQUENCE [LARGE SCALE GENOMIC DNA]</scope>
    <source>
        <strain evidence="10 11">NRRL Y-17804</strain>
    </source>
</reference>
<proteinExistence type="inferred from homology"/>
<dbReference type="AlphaFoldDB" id="A0A0E9N9D3"/>
<evidence type="ECO:0000256" key="6">
    <source>
        <dbReference type="ARBA" id="ARBA00069612"/>
    </source>
</evidence>
<dbReference type="PROSITE" id="PS50069">
    <property type="entry name" value="CULLIN_2"/>
    <property type="match status" value="1"/>
</dbReference>
<dbReference type="InterPro" id="IPR059120">
    <property type="entry name" value="Cullin-like_AB"/>
</dbReference>
<dbReference type="PANTHER" id="PTHR11932">
    <property type="entry name" value="CULLIN"/>
    <property type="match status" value="1"/>
</dbReference>
<evidence type="ECO:0000256" key="3">
    <source>
        <dbReference type="ARBA" id="ARBA00022499"/>
    </source>
</evidence>
<feature type="domain" description="Cullin family profile" evidence="9">
    <location>
        <begin position="448"/>
        <end position="683"/>
    </location>
</feature>
<evidence type="ECO:0000313" key="10">
    <source>
        <dbReference type="EMBL" id="GAO46015.1"/>
    </source>
</evidence>
<dbReference type="PROSITE" id="PS01256">
    <property type="entry name" value="CULLIN_1"/>
    <property type="match status" value="1"/>
</dbReference>
<evidence type="ECO:0000313" key="11">
    <source>
        <dbReference type="Proteomes" id="UP000033140"/>
    </source>
</evidence>
<dbReference type="Pfam" id="PF26557">
    <property type="entry name" value="Cullin_AB"/>
    <property type="match status" value="1"/>
</dbReference>
<dbReference type="Gene3D" id="1.10.10.10">
    <property type="entry name" value="Winged helix-like DNA-binding domain superfamily/Winged helix DNA-binding domain"/>
    <property type="match status" value="2"/>
</dbReference>
<dbReference type="STRING" id="698492.A0A0E9N9D3"/>
<reference evidence="10 11" key="2">
    <citation type="journal article" date="2014" name="J. Gen. Appl. Microbiol.">
        <title>The early diverging ascomycetous budding yeast Saitoella complicata has three histone deacetylases belonging to the Clr6, Hos2, and Rpd3 lineages.</title>
        <authorList>
            <person name="Nishida H."/>
            <person name="Matsumoto T."/>
            <person name="Kondo S."/>
            <person name="Hamamoto M."/>
            <person name="Yoshikawa H."/>
        </authorList>
    </citation>
    <scope>NUCLEOTIDE SEQUENCE [LARGE SCALE GENOMIC DNA]</scope>
    <source>
        <strain evidence="10 11">NRRL Y-17804</strain>
    </source>
</reference>
<dbReference type="FunFam" id="1.20.1310.10:FF:000011">
    <property type="entry name" value="Cullin 1"/>
    <property type="match status" value="1"/>
</dbReference>
<protein>
    <recommendedName>
        <fullName evidence="6">Cullin-1</fullName>
    </recommendedName>
</protein>
<accession>A0A0E9N9D3</accession>
<dbReference type="GO" id="GO:0005634">
    <property type="term" value="C:nucleus"/>
    <property type="evidence" value="ECO:0007669"/>
    <property type="project" value="UniProtKB-ARBA"/>
</dbReference>
<dbReference type="FunFam" id="1.20.1310.10:FF:000012">
    <property type="entry name" value="Cullin 2"/>
    <property type="match status" value="1"/>
</dbReference>
<dbReference type="InterPro" id="IPR001373">
    <property type="entry name" value="Cullin_N"/>
</dbReference>
<dbReference type="InterPro" id="IPR036390">
    <property type="entry name" value="WH_DNA-bd_sf"/>
</dbReference>
<dbReference type="SUPFAM" id="SSF46785">
    <property type="entry name" value="Winged helix' DNA-binding domain"/>
    <property type="match status" value="1"/>
</dbReference>
<evidence type="ECO:0000256" key="5">
    <source>
        <dbReference type="ARBA" id="ARBA00022843"/>
    </source>
</evidence>
<dbReference type="Pfam" id="PF10557">
    <property type="entry name" value="Cullin_Nedd8"/>
    <property type="match status" value="1"/>
</dbReference>
<evidence type="ECO:0000256" key="8">
    <source>
        <dbReference type="RuleBase" id="RU003829"/>
    </source>
</evidence>
<keyword evidence="5" id="KW-0832">Ubl conjugation</keyword>
<evidence type="ECO:0000256" key="2">
    <source>
        <dbReference type="ARBA" id="ARBA00006019"/>
    </source>
</evidence>
<dbReference type="OMA" id="IREWDRY"/>
<dbReference type="Gene3D" id="4.10.1030.10">
    <property type="entry name" value="Ring Box Chain A, domain 5"/>
    <property type="match status" value="1"/>
</dbReference>
<dbReference type="FunFam" id="1.20.1310.10:FF:000026">
    <property type="entry name" value="Cullin 1"/>
    <property type="match status" value="1"/>
</dbReference>
<dbReference type="FunFam" id="1.20.1310.10:FF:000029">
    <property type="entry name" value="Cullin homolog 1"/>
    <property type="match status" value="1"/>
</dbReference>
<gene>
    <name evidence="10" type="ORF">G7K_0260-t1</name>
</gene>
<dbReference type="GO" id="GO:0019005">
    <property type="term" value="C:SCF ubiquitin ligase complex"/>
    <property type="evidence" value="ECO:0007669"/>
    <property type="project" value="UniProtKB-ARBA"/>
</dbReference>
<keyword evidence="11" id="KW-1185">Reference proteome</keyword>
<sequence length="806" mass="92751">MGVPELSRYRGRTVGVRNCLLPTNRQHILSPLRLNKPTYDRMPVANNGLPKADDLKGSWAFLEEGVDHIMNRLDEGLSPAKYVNMYTVVYNFCTHNKLSQSMSLHESSSGQRGAHLMGAELHKRLSEYLIKHLAGICNESKQYSDETLLKFYTKQWAKYTFAASFLNNIFKYLNRHWVKRERDEGRNQVHDIYTLALVSWKLHLFNHTQENLISAVLKFVEKQRNGESIETTLIKSVVESYVSLGLDENDATKNNLDVYRDSFEAPFLERTKEYYQAEAEKFISENSVVDYMRKVEARLNEEESRVVMYLHPSTRKGLMQASESVLIAAKAELLQEEFQPLLDSDKRDDLSRMYNLLNRVKGGLDPLRIRLETHVRRAGLDSVEKVASGQEVLDPQTYVFALLDVHTHYNDLVAKCFRNDPDFVKSLDNACKEFVNRNKASESRGSKSSPQLLAQYCDSLLKKGAKVVEENDLEKHLQGVMTVFKYIEDKDVFQTFYQKLLAKRLVKFLSASDDAEAGMLLKLKEACGVEYTNKLQRMFTDMTLSKETMDAFRTQMQQTHDASELSTDFSALTLGNGYWPFTKASSGGNFNIPPEVIKDLERFQSYYDNKHSGRKLTWLWQMCSAEVKVNFTKVKTGYLWTVSTWQMAILLMFNKATSYTYEEIAGTTAIEKDQLDGSLSIFLKARVLTCNTESGGPGSTYELNQDYKSKRIRMNFNQAIKSEQKQETEEAHKTVEEDRNLLMQSAIVRIMKSRKTLKHQELITETISQISSRFKPTIQDIKKMIDVLIEKDYLERAGKETYSYVA</sequence>
<keyword evidence="3" id="KW-1017">Isopeptide bond</keyword>
<dbReference type="Proteomes" id="UP000033140">
    <property type="component" value="Unassembled WGS sequence"/>
</dbReference>
<organism evidence="10 11">
    <name type="scientific">Saitoella complicata (strain BCRC 22490 / CBS 7301 / JCM 7358 / NBRC 10748 / NRRL Y-17804)</name>
    <dbReference type="NCBI Taxonomy" id="698492"/>
    <lineage>
        <taxon>Eukaryota</taxon>
        <taxon>Fungi</taxon>
        <taxon>Dikarya</taxon>
        <taxon>Ascomycota</taxon>
        <taxon>Taphrinomycotina</taxon>
        <taxon>Taphrinomycotina incertae sedis</taxon>
        <taxon>Saitoella</taxon>
    </lineage>
</organism>
<dbReference type="GO" id="GO:0031625">
    <property type="term" value="F:ubiquitin protein ligase binding"/>
    <property type="evidence" value="ECO:0007669"/>
    <property type="project" value="InterPro"/>
</dbReference>
<dbReference type="InterPro" id="IPR036317">
    <property type="entry name" value="Cullin_homology_sf"/>
</dbReference>
<dbReference type="InterPro" id="IPR019559">
    <property type="entry name" value="Cullin_neddylation_domain"/>
</dbReference>
<dbReference type="GO" id="GO:0031146">
    <property type="term" value="P:SCF-dependent proteasomal ubiquitin-dependent protein catabolic process"/>
    <property type="evidence" value="ECO:0007669"/>
    <property type="project" value="UniProtKB-ARBA"/>
</dbReference>
<dbReference type="EMBL" id="BACD03000002">
    <property type="protein sequence ID" value="GAO46015.1"/>
    <property type="molecule type" value="Genomic_DNA"/>
</dbReference>
<dbReference type="InterPro" id="IPR016158">
    <property type="entry name" value="Cullin_homology"/>
</dbReference>
<comment type="caution">
    <text evidence="10">The sequence shown here is derived from an EMBL/GenBank/DDBJ whole genome shotgun (WGS) entry which is preliminary data.</text>
</comment>
<keyword evidence="4" id="KW-0833">Ubl conjugation pathway</keyword>
<dbReference type="InterPro" id="IPR016157">
    <property type="entry name" value="Cullin_CS"/>
</dbReference>
<dbReference type="SMART" id="SM00182">
    <property type="entry name" value="CULLIN"/>
    <property type="match status" value="1"/>
</dbReference>
<evidence type="ECO:0000256" key="4">
    <source>
        <dbReference type="ARBA" id="ARBA00022786"/>
    </source>
</evidence>